<accession>A0AAP3GW22</accession>
<organism evidence="1 2">
    <name type="scientific">Lactobacillus mulieris</name>
    <dbReference type="NCBI Taxonomy" id="2508708"/>
    <lineage>
        <taxon>Bacteria</taxon>
        <taxon>Bacillati</taxon>
        <taxon>Bacillota</taxon>
        <taxon>Bacilli</taxon>
        <taxon>Lactobacillales</taxon>
        <taxon>Lactobacillaceae</taxon>
        <taxon>Lactobacillus</taxon>
    </lineage>
</organism>
<dbReference type="RefSeq" id="WP_006586277.1">
    <property type="nucleotide sequence ID" value="NZ_CABMGH010000047.1"/>
</dbReference>
<evidence type="ECO:0000313" key="1">
    <source>
        <dbReference type="EMBL" id="MCZ3844454.1"/>
    </source>
</evidence>
<protein>
    <submittedName>
        <fullName evidence="1">DUF2255 family protein</fullName>
    </submittedName>
</protein>
<proteinExistence type="predicted"/>
<dbReference type="Pfam" id="PF10012">
    <property type="entry name" value="DUF2255"/>
    <property type="match status" value="1"/>
</dbReference>
<dbReference type="InterPro" id="IPR016888">
    <property type="entry name" value="UCP028498"/>
</dbReference>
<comment type="caution">
    <text evidence="1">The sequence shown here is derived from an EMBL/GenBank/DDBJ whole genome shotgun (WGS) entry which is preliminary data.</text>
</comment>
<sequence length="127" mass="14454">MTWTKEELANFNESSTLQNHPFDSDKHWTEDNPVWCVVADNRLFIRGAKGDKATKWVLNGTANGGEVAVEGKLYQVNYNLVTDKETIKLVTEAYEKKYHGQYPIDLMVSEIAESGTVELIKDINKME</sequence>
<evidence type="ECO:0000313" key="2">
    <source>
        <dbReference type="Proteomes" id="UP001213015"/>
    </source>
</evidence>
<gene>
    <name evidence="1" type="ORF">L2422_02795</name>
</gene>
<dbReference type="AlphaFoldDB" id="A0AAP3GW22"/>
<dbReference type="Proteomes" id="UP001213015">
    <property type="component" value="Unassembled WGS sequence"/>
</dbReference>
<dbReference type="EMBL" id="JAKHLF010000003">
    <property type="protein sequence ID" value="MCZ3844454.1"/>
    <property type="molecule type" value="Genomic_DNA"/>
</dbReference>
<reference evidence="1" key="1">
    <citation type="submission" date="2022-01" db="EMBL/GenBank/DDBJ databases">
        <title>VMRC isolate genome collection.</title>
        <authorList>
            <person name="France M."/>
            <person name="Rutt L."/>
            <person name="Humphrys M."/>
            <person name="Ravel J."/>
        </authorList>
    </citation>
    <scope>NUCLEOTIDE SEQUENCE</scope>
    <source>
        <strain evidence="1">C0127B5</strain>
    </source>
</reference>
<name>A0AAP3GW22_9LACO</name>
<dbReference type="GeneID" id="97458960"/>